<dbReference type="Gene3D" id="2.60.40.10">
    <property type="entry name" value="Immunoglobulins"/>
    <property type="match status" value="1"/>
</dbReference>
<dbReference type="EMBL" id="JACHYB010000002">
    <property type="protein sequence ID" value="MBB3188470.1"/>
    <property type="molecule type" value="Genomic_DNA"/>
</dbReference>
<dbReference type="SMART" id="SM00388">
    <property type="entry name" value="HisKA"/>
    <property type="match status" value="1"/>
</dbReference>
<gene>
    <name evidence="21" type="ORF">FHX64_002668</name>
</gene>
<keyword evidence="17" id="KW-0812">Transmembrane</keyword>
<feature type="modified residue" description="4-aspartylphosphate" evidence="15">
    <location>
        <position position="1133"/>
    </location>
</feature>
<dbReference type="InterPro" id="IPR015943">
    <property type="entry name" value="WD40/YVTN_repeat-like_dom_sf"/>
</dbReference>
<sequence>MGNNIRKLFLLVFVVFYNLQVNGQSSYVFHHLQTDDGLSNSHVNAILKDSYGFLWIGTESGLDRYDGYGFKVYTNRPNTPNSLLTNDIIGLSEDGLGNIWIDVGFGYMVYDRDKDCFVTDIPKFLQKLSISVGNSYKIYVDRNHDLWVLSDQKVFYFDTRKKTLKVFRVKLPESDITTLNLSDDGESLYVISKGGSLWQLDKTGKITWIKLPDFVKKKIENSYNRIYVDSYNGLWIFSDKSDLLYYRENSIQQWRKVILRSTINTQNDVVQSILDDENGHVWICTDHKGVFLYDRNKKTLTNIRHDPDLYTSIASDNVDCIYRDNNGTIWLGHNKTGISYFNESFQNIINVQLHECRNINAILEDKKGNIWIGTDGEGLFVKDKISNSIQKLPMPNFAIVSLLEDSKGRVWIGTYQHGLFCYENGKLTQLSASNSSLANNNIWNLQEDCNSTLWVGSLNGRIQCLNPDNRAFDFLKSPDGEIDNPLDMYYDGGDKLYVGTTYGLYVKNIITGKQKVYLGNNRGTQKFKQPFISNVYKDREGNLWLGHAQGITVWDLKKDTLYYIDKASGLCDNIIHGIVQDNYGNILVTTSNGLSILSETRDKYGNLNFTCRNYSTKDGLKNNYFNSHSICKLRNGDILLGGADGYTLVNSNKMSEKNQPLAKITFTELKIEGHVIQVDSLYNGHKLLKRSLEQTTALTFRYDDKLIALYFTTGDLLNADRVEYVYKLEGFNNQWMSTQENKIEFSSLPPGNYRLLMKACNSDGTWNEIPTVLNIKVTPPFYWSWWSIALYILMFSVLVIYIIQRAKKHHRTKLEQQRIRLEHEQKISLNEMKLRFFTNISHDLRTPLTLIMTPIQMLLNEVSDERLHKKLYTMNKNAEQLLQLINSLLDFRKLDVGAETLHLKNGDIVNLINEIYSSFQVYAADRQITFTLVKEMESLSMQFDSDKVQKILINLLSNAFKYTPDGGNIIVSMHRQQDNISVSVSDTGSGISDAEKQHIFERFFQVPDRQEKTGSGIGLHIVNEYVRMHGGVVSVVDNVPVGSVFTFTLPFIEADASDGEPIPNQIPEEEVPDQPESPKIPTKATILFVDDNRDLCDFMSDSLSDEYVVLTAHNGQEAMEQLNAYDVNIVVSDVMMPNMSGTELCKLIKTNILWSHIPVILLTARTAEESQIEGLELGADDYITKPFNLNILKLRVRKFIEWTEKCHIAFSEKVDISPSEITITSLDQQLIEKAIKVVEENMSDTEFSVETLGYAVGMSRSHLYKKLMNITGKGPAEFIRTVRLKRGRQLLEKSQLQIAEIAYAVGFNSPKIFTKNFRMEFGISPSEYLRSLKNPRQND</sequence>
<keyword evidence="12" id="KW-0805">Transcription regulation</keyword>
<dbReference type="PANTHER" id="PTHR43547">
    <property type="entry name" value="TWO-COMPONENT HISTIDINE KINASE"/>
    <property type="match status" value="1"/>
</dbReference>
<evidence type="ECO:0000313" key="22">
    <source>
        <dbReference type="Proteomes" id="UP000544222"/>
    </source>
</evidence>
<dbReference type="RefSeq" id="WP_183414211.1">
    <property type="nucleotide sequence ID" value="NZ_JACHYB010000002.1"/>
</dbReference>
<dbReference type="Proteomes" id="UP000544222">
    <property type="component" value="Unassembled WGS sequence"/>
</dbReference>
<dbReference type="PRINTS" id="PR00344">
    <property type="entry name" value="BCTRLSENSOR"/>
</dbReference>
<evidence type="ECO:0000256" key="8">
    <source>
        <dbReference type="ARBA" id="ARBA00022777"/>
    </source>
</evidence>
<proteinExistence type="inferred from homology"/>
<keyword evidence="13 21" id="KW-0238">DNA-binding</keyword>
<dbReference type="PANTHER" id="PTHR43547:SF2">
    <property type="entry name" value="HYBRID SIGNAL TRANSDUCTION HISTIDINE KINASE C"/>
    <property type="match status" value="1"/>
</dbReference>
<dbReference type="InterPro" id="IPR003661">
    <property type="entry name" value="HisK_dim/P_dom"/>
</dbReference>
<dbReference type="CDD" id="cd17574">
    <property type="entry name" value="REC_OmpR"/>
    <property type="match status" value="1"/>
</dbReference>
<comment type="caution">
    <text evidence="21">The sequence shown here is derived from an EMBL/GenBank/DDBJ whole genome shotgun (WGS) entry which is preliminary data.</text>
</comment>
<keyword evidence="5" id="KW-0645">Protease</keyword>
<dbReference type="GO" id="GO:0008234">
    <property type="term" value="F:cysteine-type peptidase activity"/>
    <property type="evidence" value="ECO:0007669"/>
    <property type="project" value="UniProtKB-KW"/>
</dbReference>
<reference evidence="21 22" key="1">
    <citation type="submission" date="2020-08" db="EMBL/GenBank/DDBJ databases">
        <title>Genomic Encyclopedia of Type Strains, Phase IV (KMG-IV): sequencing the most valuable type-strain genomes for metagenomic binning, comparative biology and taxonomic classification.</title>
        <authorList>
            <person name="Goeker M."/>
        </authorList>
    </citation>
    <scope>NUCLEOTIDE SEQUENCE [LARGE SCALE GENOMIC DNA]</scope>
    <source>
        <strain evidence="21 22">DSM 27471</strain>
    </source>
</reference>
<dbReference type="InterPro" id="IPR004358">
    <property type="entry name" value="Sig_transdc_His_kin-like_C"/>
</dbReference>
<evidence type="ECO:0000259" key="19">
    <source>
        <dbReference type="PROSITE" id="PS50109"/>
    </source>
</evidence>
<evidence type="ECO:0000256" key="9">
    <source>
        <dbReference type="ARBA" id="ARBA00022807"/>
    </source>
</evidence>
<dbReference type="Pfam" id="PF00512">
    <property type="entry name" value="HisKA"/>
    <property type="match status" value="1"/>
</dbReference>
<evidence type="ECO:0000256" key="14">
    <source>
        <dbReference type="ARBA" id="ARBA00023163"/>
    </source>
</evidence>
<comment type="similarity">
    <text evidence="2">Belongs to the peptidase C25 family.</text>
</comment>
<evidence type="ECO:0000259" key="20">
    <source>
        <dbReference type="PROSITE" id="PS50110"/>
    </source>
</evidence>
<dbReference type="Gene3D" id="3.30.565.10">
    <property type="entry name" value="Histidine kinase-like ATPase, C-terminal domain"/>
    <property type="match status" value="1"/>
</dbReference>
<evidence type="ECO:0000256" key="16">
    <source>
        <dbReference type="SAM" id="MobiDB-lite"/>
    </source>
</evidence>
<comment type="catalytic activity">
    <reaction evidence="1">
        <text>ATP + protein L-histidine = ADP + protein N-phospho-L-histidine.</text>
        <dbReference type="EC" id="2.7.13.3"/>
    </reaction>
</comment>
<keyword evidence="9" id="KW-0788">Thiol protease</keyword>
<evidence type="ECO:0000256" key="5">
    <source>
        <dbReference type="ARBA" id="ARBA00022670"/>
    </source>
</evidence>
<dbReference type="Pfam" id="PF07495">
    <property type="entry name" value="Y_Y_Y"/>
    <property type="match status" value="1"/>
</dbReference>
<dbReference type="InterPro" id="IPR011123">
    <property type="entry name" value="Y_Y_Y"/>
</dbReference>
<dbReference type="Pfam" id="PF02518">
    <property type="entry name" value="HATPase_c"/>
    <property type="match status" value="1"/>
</dbReference>
<dbReference type="GO" id="GO:0043565">
    <property type="term" value="F:sequence-specific DNA binding"/>
    <property type="evidence" value="ECO:0007669"/>
    <property type="project" value="InterPro"/>
</dbReference>
<evidence type="ECO:0000259" key="18">
    <source>
        <dbReference type="PROSITE" id="PS01124"/>
    </source>
</evidence>
<keyword evidence="22" id="KW-1185">Reference proteome</keyword>
<keyword evidence="14" id="KW-0804">Transcription</keyword>
<keyword evidence="9" id="KW-0378">Hydrolase</keyword>
<evidence type="ECO:0000256" key="11">
    <source>
        <dbReference type="ARBA" id="ARBA00023012"/>
    </source>
</evidence>
<evidence type="ECO:0000256" key="4">
    <source>
        <dbReference type="ARBA" id="ARBA00022553"/>
    </source>
</evidence>
<dbReference type="SMART" id="SM00387">
    <property type="entry name" value="HATPase_c"/>
    <property type="match status" value="1"/>
</dbReference>
<keyword evidence="6" id="KW-0808">Transferase</keyword>
<evidence type="ECO:0000256" key="3">
    <source>
        <dbReference type="ARBA" id="ARBA00012438"/>
    </source>
</evidence>
<evidence type="ECO:0000256" key="10">
    <source>
        <dbReference type="ARBA" id="ARBA00022840"/>
    </source>
</evidence>
<evidence type="ECO:0000256" key="17">
    <source>
        <dbReference type="SAM" id="Phobius"/>
    </source>
</evidence>
<dbReference type="GO" id="GO:0003700">
    <property type="term" value="F:DNA-binding transcription factor activity"/>
    <property type="evidence" value="ECO:0007669"/>
    <property type="project" value="InterPro"/>
</dbReference>
<evidence type="ECO:0000256" key="1">
    <source>
        <dbReference type="ARBA" id="ARBA00000085"/>
    </source>
</evidence>
<dbReference type="EC" id="2.7.13.3" evidence="3"/>
<accession>A0A7W5DSW6</accession>
<dbReference type="InterPro" id="IPR003594">
    <property type="entry name" value="HATPase_dom"/>
</dbReference>
<dbReference type="InterPro" id="IPR011006">
    <property type="entry name" value="CheY-like_superfamily"/>
</dbReference>
<keyword evidence="4 15" id="KW-0597">Phosphoprotein</keyword>
<dbReference type="InterPro" id="IPR013783">
    <property type="entry name" value="Ig-like_fold"/>
</dbReference>
<dbReference type="PROSITE" id="PS00041">
    <property type="entry name" value="HTH_ARAC_FAMILY_1"/>
    <property type="match status" value="1"/>
</dbReference>
<dbReference type="InterPro" id="IPR018062">
    <property type="entry name" value="HTH_AraC-typ_CS"/>
</dbReference>
<dbReference type="Pfam" id="PF00072">
    <property type="entry name" value="Response_reg"/>
    <property type="match status" value="1"/>
</dbReference>
<keyword evidence="8 21" id="KW-0418">Kinase</keyword>
<dbReference type="SUPFAM" id="SSF47384">
    <property type="entry name" value="Homodimeric domain of signal transducing histidine kinase"/>
    <property type="match status" value="1"/>
</dbReference>
<dbReference type="InterPro" id="IPR011110">
    <property type="entry name" value="Reg_prop"/>
</dbReference>
<dbReference type="CDD" id="cd00082">
    <property type="entry name" value="HisKA"/>
    <property type="match status" value="1"/>
</dbReference>
<protein>
    <recommendedName>
        <fullName evidence="3">histidine kinase</fullName>
        <ecNumber evidence="3">2.7.13.3</ecNumber>
    </recommendedName>
</protein>
<dbReference type="InterPro" id="IPR036890">
    <property type="entry name" value="HATPase_C_sf"/>
</dbReference>
<evidence type="ECO:0000256" key="12">
    <source>
        <dbReference type="ARBA" id="ARBA00023015"/>
    </source>
</evidence>
<dbReference type="Pfam" id="PF12833">
    <property type="entry name" value="HTH_18"/>
    <property type="match status" value="1"/>
</dbReference>
<dbReference type="PROSITE" id="PS50110">
    <property type="entry name" value="RESPONSE_REGULATORY"/>
    <property type="match status" value="1"/>
</dbReference>
<feature type="region of interest" description="Disordered" evidence="16">
    <location>
        <begin position="1060"/>
        <end position="1080"/>
    </location>
</feature>
<feature type="transmembrane region" description="Helical" evidence="17">
    <location>
        <begin position="783"/>
        <end position="803"/>
    </location>
</feature>
<dbReference type="SUPFAM" id="SSF46689">
    <property type="entry name" value="Homeodomain-like"/>
    <property type="match status" value="1"/>
</dbReference>
<dbReference type="PROSITE" id="PS50109">
    <property type="entry name" value="HIS_KIN"/>
    <property type="match status" value="1"/>
</dbReference>
<dbReference type="InterPro" id="IPR018060">
    <property type="entry name" value="HTH_AraC"/>
</dbReference>
<dbReference type="FunFam" id="3.30.565.10:FF:000037">
    <property type="entry name" value="Hybrid sensor histidine kinase/response regulator"/>
    <property type="match status" value="1"/>
</dbReference>
<name>A0A7W5DSW6_9PORP</name>
<dbReference type="InterPro" id="IPR009057">
    <property type="entry name" value="Homeodomain-like_sf"/>
</dbReference>
<dbReference type="InterPro" id="IPR036097">
    <property type="entry name" value="HisK_dim/P_sf"/>
</dbReference>
<dbReference type="InterPro" id="IPR001789">
    <property type="entry name" value="Sig_transdc_resp-reg_receiver"/>
</dbReference>
<dbReference type="GO" id="GO:0006508">
    <property type="term" value="P:proteolysis"/>
    <property type="evidence" value="ECO:0007669"/>
    <property type="project" value="UniProtKB-KW"/>
</dbReference>
<dbReference type="Gene3D" id="1.10.287.130">
    <property type="match status" value="1"/>
</dbReference>
<dbReference type="PROSITE" id="PS01124">
    <property type="entry name" value="HTH_ARAC_FAMILY_2"/>
    <property type="match status" value="1"/>
</dbReference>
<keyword evidence="10" id="KW-0067">ATP-binding</keyword>
<organism evidence="21 22">
    <name type="scientific">Microbacter margulisiae</name>
    <dbReference type="NCBI Taxonomy" id="1350067"/>
    <lineage>
        <taxon>Bacteria</taxon>
        <taxon>Pseudomonadati</taxon>
        <taxon>Bacteroidota</taxon>
        <taxon>Bacteroidia</taxon>
        <taxon>Bacteroidales</taxon>
        <taxon>Porphyromonadaceae</taxon>
        <taxon>Microbacter</taxon>
    </lineage>
</organism>
<evidence type="ECO:0000256" key="13">
    <source>
        <dbReference type="ARBA" id="ARBA00023125"/>
    </source>
</evidence>
<dbReference type="Gene3D" id="2.130.10.10">
    <property type="entry name" value="YVTN repeat-like/Quinoprotein amine dehydrogenase"/>
    <property type="match status" value="2"/>
</dbReference>
<dbReference type="SUPFAM" id="SSF52172">
    <property type="entry name" value="CheY-like"/>
    <property type="match status" value="1"/>
</dbReference>
<evidence type="ECO:0000256" key="7">
    <source>
        <dbReference type="ARBA" id="ARBA00022741"/>
    </source>
</evidence>
<dbReference type="SUPFAM" id="SSF55874">
    <property type="entry name" value="ATPase domain of HSP90 chaperone/DNA topoisomerase II/histidine kinase"/>
    <property type="match status" value="1"/>
</dbReference>
<evidence type="ECO:0000256" key="2">
    <source>
        <dbReference type="ARBA" id="ARBA00006067"/>
    </source>
</evidence>
<dbReference type="Gene3D" id="3.40.50.2300">
    <property type="match status" value="1"/>
</dbReference>
<dbReference type="FunFam" id="1.10.287.130:FF:000045">
    <property type="entry name" value="Two-component system sensor histidine kinase/response regulator"/>
    <property type="match status" value="1"/>
</dbReference>
<keyword evidence="7" id="KW-0547">Nucleotide-binding</keyword>
<dbReference type="Gene3D" id="1.10.10.60">
    <property type="entry name" value="Homeodomain-like"/>
    <property type="match status" value="1"/>
</dbReference>
<feature type="domain" description="Histidine kinase" evidence="19">
    <location>
        <begin position="839"/>
        <end position="1053"/>
    </location>
</feature>
<evidence type="ECO:0000313" key="21">
    <source>
        <dbReference type="EMBL" id="MBB3188470.1"/>
    </source>
</evidence>
<dbReference type="SMART" id="SM00448">
    <property type="entry name" value="REC"/>
    <property type="match status" value="1"/>
</dbReference>
<dbReference type="InterPro" id="IPR005467">
    <property type="entry name" value="His_kinase_dom"/>
</dbReference>
<dbReference type="SMART" id="SM00342">
    <property type="entry name" value="HTH_ARAC"/>
    <property type="match status" value="1"/>
</dbReference>
<keyword evidence="11" id="KW-0902">Two-component regulatory system</keyword>
<dbReference type="GO" id="GO:0005524">
    <property type="term" value="F:ATP binding"/>
    <property type="evidence" value="ECO:0007669"/>
    <property type="project" value="UniProtKB-KW"/>
</dbReference>
<dbReference type="GO" id="GO:0000155">
    <property type="term" value="F:phosphorelay sensor kinase activity"/>
    <property type="evidence" value="ECO:0007669"/>
    <property type="project" value="InterPro"/>
</dbReference>
<keyword evidence="17" id="KW-0472">Membrane</keyword>
<feature type="domain" description="Response regulatory" evidence="20">
    <location>
        <begin position="1085"/>
        <end position="1200"/>
    </location>
</feature>
<dbReference type="SUPFAM" id="SSF63829">
    <property type="entry name" value="Calcium-dependent phosphotriesterase"/>
    <property type="match status" value="3"/>
</dbReference>
<dbReference type="Pfam" id="PF07494">
    <property type="entry name" value="Reg_prop"/>
    <property type="match status" value="4"/>
</dbReference>
<dbReference type="CDD" id="cd00075">
    <property type="entry name" value="HATPase"/>
    <property type="match status" value="1"/>
</dbReference>
<evidence type="ECO:0000256" key="6">
    <source>
        <dbReference type="ARBA" id="ARBA00022679"/>
    </source>
</evidence>
<feature type="domain" description="HTH araC/xylS-type" evidence="18">
    <location>
        <begin position="1232"/>
        <end position="1331"/>
    </location>
</feature>
<evidence type="ECO:0000256" key="15">
    <source>
        <dbReference type="PROSITE-ProRule" id="PRU00169"/>
    </source>
</evidence>
<keyword evidence="17" id="KW-1133">Transmembrane helix</keyword>